<dbReference type="PRINTS" id="PR00344">
    <property type="entry name" value="BCTRLSENSOR"/>
</dbReference>
<dbReference type="InterPro" id="IPR029016">
    <property type="entry name" value="GAF-like_dom_sf"/>
</dbReference>
<dbReference type="SUPFAM" id="SSF55781">
    <property type="entry name" value="GAF domain-like"/>
    <property type="match status" value="2"/>
</dbReference>
<dbReference type="GO" id="GO:0000155">
    <property type="term" value="F:phosphorelay sensor kinase activity"/>
    <property type="evidence" value="ECO:0007669"/>
    <property type="project" value="InterPro"/>
</dbReference>
<dbReference type="Proteomes" id="UP000053372">
    <property type="component" value="Unassembled WGS sequence"/>
</dbReference>
<dbReference type="InterPro" id="IPR036890">
    <property type="entry name" value="HATPase_C_sf"/>
</dbReference>
<dbReference type="PANTHER" id="PTHR43065">
    <property type="entry name" value="SENSOR HISTIDINE KINASE"/>
    <property type="match status" value="1"/>
</dbReference>
<dbReference type="Pfam" id="PF13185">
    <property type="entry name" value="GAF_2"/>
    <property type="match status" value="1"/>
</dbReference>
<keyword evidence="7" id="KW-1185">Reference proteome</keyword>
<dbReference type="RefSeq" id="WP_058183830.1">
    <property type="nucleotide sequence ID" value="NZ_LMTZ01000098.1"/>
</dbReference>
<dbReference type="SMART" id="SM00387">
    <property type="entry name" value="HATPase_c"/>
    <property type="match status" value="1"/>
</dbReference>
<evidence type="ECO:0000313" key="7">
    <source>
        <dbReference type="Proteomes" id="UP000053372"/>
    </source>
</evidence>
<dbReference type="Gene3D" id="3.30.565.10">
    <property type="entry name" value="Histidine kinase-like ATPase, C-terminal domain"/>
    <property type="match status" value="1"/>
</dbReference>
<dbReference type="SUPFAM" id="SSF47384">
    <property type="entry name" value="Homodimeric domain of signal transducing histidine kinase"/>
    <property type="match status" value="1"/>
</dbReference>
<protein>
    <recommendedName>
        <fullName evidence="2">histidine kinase</fullName>
        <ecNumber evidence="2">2.7.13.3</ecNumber>
    </recommendedName>
</protein>
<dbReference type="AlphaFoldDB" id="A0A0V7ZP91"/>
<organism evidence="6 7">
    <name type="scientific">Mastigocoleus testarum BC008</name>
    <dbReference type="NCBI Taxonomy" id="371196"/>
    <lineage>
        <taxon>Bacteria</taxon>
        <taxon>Bacillati</taxon>
        <taxon>Cyanobacteriota</taxon>
        <taxon>Cyanophyceae</taxon>
        <taxon>Nostocales</taxon>
        <taxon>Hapalosiphonaceae</taxon>
        <taxon>Mastigocoleus</taxon>
    </lineage>
</organism>
<reference evidence="6 7" key="1">
    <citation type="journal article" date="2015" name="Genome Announc.">
        <title>Draft Genome of the Euendolithic (true boring) Cyanobacterium Mastigocoleus testarum strain BC008.</title>
        <authorList>
            <person name="Guida B.S."/>
            <person name="Garcia-Pichel F."/>
        </authorList>
    </citation>
    <scope>NUCLEOTIDE SEQUENCE [LARGE SCALE GENOMIC DNA]</scope>
    <source>
        <strain evidence="6 7">BC008</strain>
    </source>
</reference>
<accession>A0A0V7ZP91</accession>
<dbReference type="PANTHER" id="PTHR43065:SF50">
    <property type="entry name" value="HISTIDINE KINASE"/>
    <property type="match status" value="1"/>
</dbReference>
<proteinExistence type="predicted"/>
<comment type="caution">
    <text evidence="6">The sequence shown here is derived from an EMBL/GenBank/DDBJ whole genome shotgun (WGS) entry which is preliminary data.</text>
</comment>
<dbReference type="SUPFAM" id="SSF55874">
    <property type="entry name" value="ATPase domain of HSP90 chaperone/DNA topoisomerase II/histidine kinase"/>
    <property type="match status" value="1"/>
</dbReference>
<evidence type="ECO:0000256" key="4">
    <source>
        <dbReference type="ARBA" id="ARBA00023012"/>
    </source>
</evidence>
<feature type="domain" description="Histidine kinase" evidence="5">
    <location>
        <begin position="402"/>
        <end position="660"/>
    </location>
</feature>
<dbReference type="Pfam" id="PF01590">
    <property type="entry name" value="GAF"/>
    <property type="match status" value="1"/>
</dbReference>
<name>A0A0V7ZP91_9CYAN</name>
<dbReference type="InterPro" id="IPR003594">
    <property type="entry name" value="HATPase_dom"/>
</dbReference>
<evidence type="ECO:0000256" key="3">
    <source>
        <dbReference type="ARBA" id="ARBA00022777"/>
    </source>
</evidence>
<dbReference type="InterPro" id="IPR003018">
    <property type="entry name" value="GAF"/>
</dbReference>
<dbReference type="OrthoDB" id="9773246at2"/>
<keyword evidence="3" id="KW-0808">Transferase</keyword>
<dbReference type="InterPro" id="IPR004358">
    <property type="entry name" value="Sig_transdc_His_kin-like_C"/>
</dbReference>
<dbReference type="PROSITE" id="PS50109">
    <property type="entry name" value="HIS_KIN"/>
    <property type="match status" value="1"/>
</dbReference>
<evidence type="ECO:0000256" key="2">
    <source>
        <dbReference type="ARBA" id="ARBA00012438"/>
    </source>
</evidence>
<keyword evidence="3" id="KW-0418">Kinase</keyword>
<evidence type="ECO:0000256" key="1">
    <source>
        <dbReference type="ARBA" id="ARBA00000085"/>
    </source>
</evidence>
<sequence length="662" mass="73703">MILNTSCSFLQESGLNAAALASSSSSGSMNTNLDFAAILKVSQALSGTIQLHELLRQLTQIILQNSGGSHCALILPNCDDSWHVSAIATPSTIELCSHPLDDNPNLPIKLIEYVKNTQEMVVIDDLNTDLPVIDEYLSQQQPKSLLCLPLLNQGHLIGIVYLENHLTSGVFTSDRIEMLKFLCSQAAISLENARLYTEEKEKNHLLAFQSTVSHIAARNDKLSAMLQQFCQVIVDHLEAAFARIWILNSESNILELKASAGIYTHLNGDHQYVPVGKFKIGLIAQERAPHLTNDVLNDPRISNPEWARKQEMVAFAGYPLMIGDELLGVVAMFARAPLSVDRLTSLKVVATEISLGIRRKLLEASVEQKAVVLEKTLKELHISQAHLVQSEKMSSLGQLVAGVAHEINNPVNFVHANIAPAVRYASDLLNLIELYQKHYPEPHEDIENEIQAIEPDYIRDDFIKLLNSIKSGTVRIRQIVLSLRNFSRLDEAEFKQVDIHEGIDSTLMILQNRLKAQLNQPKIQVIKEYADLPLVDCYPSQLNQVFMNILVNAIDALDEYNLQRTPEEIKANPSHINISTEVTGNKWIVIRIADNAPGIPEDIKSKLFDPFFTTKEVGKGTGLGLSISYQIIVDKHSGKLHFYSTPGQGTEFVIEIPVYQSI</sequence>
<evidence type="ECO:0000259" key="5">
    <source>
        <dbReference type="PROSITE" id="PS50109"/>
    </source>
</evidence>
<dbReference type="Gene3D" id="3.30.450.40">
    <property type="match status" value="2"/>
</dbReference>
<dbReference type="EC" id="2.7.13.3" evidence="2"/>
<dbReference type="SMART" id="SM00065">
    <property type="entry name" value="GAF"/>
    <property type="match status" value="2"/>
</dbReference>
<evidence type="ECO:0000313" key="6">
    <source>
        <dbReference type="EMBL" id="KST66251.1"/>
    </source>
</evidence>
<comment type="catalytic activity">
    <reaction evidence="1">
        <text>ATP + protein L-histidine = ADP + protein N-phospho-L-histidine.</text>
        <dbReference type="EC" id="2.7.13.3"/>
    </reaction>
</comment>
<dbReference type="Gene3D" id="1.10.287.130">
    <property type="match status" value="1"/>
</dbReference>
<dbReference type="InterPro" id="IPR005467">
    <property type="entry name" value="His_kinase_dom"/>
</dbReference>
<gene>
    <name evidence="6" type="ORF">BC008_25095</name>
</gene>
<dbReference type="Pfam" id="PF02518">
    <property type="entry name" value="HATPase_c"/>
    <property type="match status" value="1"/>
</dbReference>
<dbReference type="EMBL" id="LMTZ01000098">
    <property type="protein sequence ID" value="KST66251.1"/>
    <property type="molecule type" value="Genomic_DNA"/>
</dbReference>
<dbReference type="InterPro" id="IPR036097">
    <property type="entry name" value="HisK_dim/P_sf"/>
</dbReference>
<keyword evidence="4" id="KW-0902">Two-component regulatory system</keyword>